<evidence type="ECO:0000313" key="6">
    <source>
        <dbReference type="Proteomes" id="UP000198817"/>
    </source>
</evidence>
<keyword evidence="1" id="KW-0963">Cytoplasm</keyword>
<dbReference type="GO" id="GO:0051304">
    <property type="term" value="P:chromosome separation"/>
    <property type="evidence" value="ECO:0007669"/>
    <property type="project" value="InterPro"/>
</dbReference>
<dbReference type="PANTHER" id="PTHR34298">
    <property type="entry name" value="SEGREGATION AND CONDENSATION PROTEIN B"/>
    <property type="match status" value="1"/>
</dbReference>
<dbReference type="EMBL" id="FPBT01000003">
    <property type="protein sequence ID" value="SFU39087.1"/>
    <property type="molecule type" value="Genomic_DNA"/>
</dbReference>
<gene>
    <name evidence="5" type="ORF">SAMN05216508_103117</name>
</gene>
<evidence type="ECO:0000256" key="4">
    <source>
        <dbReference type="ARBA" id="ARBA00023306"/>
    </source>
</evidence>
<dbReference type="InterPro" id="IPR005234">
    <property type="entry name" value="ScpB_csome_segregation"/>
</dbReference>
<dbReference type="RefSeq" id="WP_090470148.1">
    <property type="nucleotide sequence ID" value="NZ_FOWF01000003.1"/>
</dbReference>
<dbReference type="Proteomes" id="UP000198817">
    <property type="component" value="Unassembled WGS sequence"/>
</dbReference>
<protein>
    <submittedName>
        <fullName evidence="5">Segregation and condensation protein B</fullName>
    </submittedName>
</protein>
<keyword evidence="4" id="KW-0131">Cell cycle</keyword>
<dbReference type="SUPFAM" id="SSF46785">
    <property type="entry name" value="Winged helix' DNA-binding domain"/>
    <property type="match status" value="2"/>
</dbReference>
<evidence type="ECO:0000256" key="2">
    <source>
        <dbReference type="ARBA" id="ARBA00022618"/>
    </source>
</evidence>
<dbReference type="InterPro" id="IPR036390">
    <property type="entry name" value="WH_DNA-bd_sf"/>
</dbReference>
<keyword evidence="6" id="KW-1185">Reference proteome</keyword>
<keyword evidence="2" id="KW-0132">Cell division</keyword>
<dbReference type="Gene3D" id="1.10.10.10">
    <property type="entry name" value="Winged helix-like DNA-binding domain superfamily/Winged helix DNA-binding domain"/>
    <property type="match status" value="2"/>
</dbReference>
<dbReference type="OrthoDB" id="9806226at2"/>
<evidence type="ECO:0000256" key="3">
    <source>
        <dbReference type="ARBA" id="ARBA00022829"/>
    </source>
</evidence>
<evidence type="ECO:0000256" key="1">
    <source>
        <dbReference type="ARBA" id="ARBA00022490"/>
    </source>
</evidence>
<dbReference type="PANTHER" id="PTHR34298:SF2">
    <property type="entry name" value="SEGREGATION AND CONDENSATION PROTEIN B"/>
    <property type="match status" value="1"/>
</dbReference>
<dbReference type="Pfam" id="PF04079">
    <property type="entry name" value="SMC_ScpB"/>
    <property type="match status" value="1"/>
</dbReference>
<dbReference type="InterPro" id="IPR036388">
    <property type="entry name" value="WH-like_DNA-bd_sf"/>
</dbReference>
<keyword evidence="3" id="KW-0159">Chromosome partition</keyword>
<dbReference type="GO" id="GO:0051301">
    <property type="term" value="P:cell division"/>
    <property type="evidence" value="ECO:0007669"/>
    <property type="project" value="UniProtKB-KW"/>
</dbReference>
<sequence length="195" mass="21864">MFTKERMKAALETMLFVWGRPLAAKDAANALNISEQECTDLLLELAGEYDEAGRGIRIRRMGRSFQMATDPANGSFVRRLCTPVKVKRLSQAALEVLAIIAYRQPVTKGEIEAIRGIRCDRVVEGLRQKDLIRECGRSTGVGRPILYGTTDTFLQQFGFATLKELPEINDIGDVIGIEEDEEGADPRQIRMKMEE</sequence>
<accession>A0A1I7FSD5</accession>
<organism evidence="5 6">
    <name type="scientific">Eubacterium pyruvativorans</name>
    <dbReference type="NCBI Taxonomy" id="155865"/>
    <lineage>
        <taxon>Bacteria</taxon>
        <taxon>Bacillati</taxon>
        <taxon>Bacillota</taxon>
        <taxon>Clostridia</taxon>
        <taxon>Eubacteriales</taxon>
        <taxon>Eubacteriaceae</taxon>
        <taxon>Eubacterium</taxon>
    </lineage>
</organism>
<dbReference type="AlphaFoldDB" id="A0A1I7FSD5"/>
<reference evidence="5 6" key="1">
    <citation type="submission" date="2016-10" db="EMBL/GenBank/DDBJ databases">
        <authorList>
            <person name="de Groot N.N."/>
        </authorList>
    </citation>
    <scope>NUCLEOTIDE SEQUENCE [LARGE SCALE GENOMIC DNA]</scope>
    <source>
        <strain evidence="5 6">KHGC13</strain>
    </source>
</reference>
<dbReference type="NCBIfam" id="TIGR00281">
    <property type="entry name" value="SMC-Scp complex subunit ScpB"/>
    <property type="match status" value="1"/>
</dbReference>
<proteinExistence type="predicted"/>
<evidence type="ECO:0000313" key="5">
    <source>
        <dbReference type="EMBL" id="SFU39087.1"/>
    </source>
</evidence>
<dbReference type="STRING" id="155865.SAMN05216515_103117"/>
<name>A0A1I7FSD5_9FIRM</name>
<dbReference type="PIRSF" id="PIRSF019345">
    <property type="entry name" value="ScpB"/>
    <property type="match status" value="1"/>
</dbReference>